<proteinExistence type="predicted"/>
<gene>
    <name evidence="2" type="ORF">HGM15179_012127</name>
</gene>
<keyword evidence="1" id="KW-0812">Transmembrane</keyword>
<protein>
    <submittedName>
        <fullName evidence="2">Uncharacterized protein</fullName>
    </submittedName>
</protein>
<name>A0A8K1GB30_9PASS</name>
<evidence type="ECO:0000313" key="3">
    <source>
        <dbReference type="Proteomes" id="UP000796761"/>
    </source>
</evidence>
<evidence type="ECO:0000256" key="1">
    <source>
        <dbReference type="SAM" id="Phobius"/>
    </source>
</evidence>
<keyword evidence="3" id="KW-1185">Reference proteome</keyword>
<organism evidence="2 3">
    <name type="scientific">Zosterops borbonicus</name>
    <dbReference type="NCBI Taxonomy" id="364589"/>
    <lineage>
        <taxon>Eukaryota</taxon>
        <taxon>Metazoa</taxon>
        <taxon>Chordata</taxon>
        <taxon>Craniata</taxon>
        <taxon>Vertebrata</taxon>
        <taxon>Euteleostomi</taxon>
        <taxon>Archelosauria</taxon>
        <taxon>Archosauria</taxon>
        <taxon>Dinosauria</taxon>
        <taxon>Saurischia</taxon>
        <taxon>Theropoda</taxon>
        <taxon>Coelurosauria</taxon>
        <taxon>Aves</taxon>
        <taxon>Neognathae</taxon>
        <taxon>Neoaves</taxon>
        <taxon>Telluraves</taxon>
        <taxon>Australaves</taxon>
        <taxon>Passeriformes</taxon>
        <taxon>Sylvioidea</taxon>
        <taxon>Zosteropidae</taxon>
        <taxon>Zosterops</taxon>
    </lineage>
</organism>
<keyword evidence="1" id="KW-1133">Transmembrane helix</keyword>
<accession>A0A8K1GB30</accession>
<dbReference type="Proteomes" id="UP000796761">
    <property type="component" value="Unassembled WGS sequence"/>
</dbReference>
<reference evidence="2" key="1">
    <citation type="submission" date="2019-04" db="EMBL/GenBank/DDBJ databases">
        <title>Genome assembly of Zosterops borbonicus 15179.</title>
        <authorList>
            <person name="Leroy T."/>
            <person name="Anselmetti Y."/>
            <person name="Tilak M.-K."/>
            <person name="Nabholz B."/>
        </authorList>
    </citation>
    <scope>NUCLEOTIDE SEQUENCE</scope>
    <source>
        <strain evidence="2">HGM_15179</strain>
        <tissue evidence="2">Muscle</tissue>
    </source>
</reference>
<feature type="transmembrane region" description="Helical" evidence="1">
    <location>
        <begin position="39"/>
        <end position="66"/>
    </location>
</feature>
<dbReference type="EMBL" id="SWJQ01000393">
    <property type="protein sequence ID" value="TRZ14983.1"/>
    <property type="molecule type" value="Genomic_DNA"/>
</dbReference>
<dbReference type="AlphaFoldDB" id="A0A8K1GB30"/>
<sequence>MEESGEDVDSSPYSAPAQCKLLVTGVSISISISISTSTSIPICISISISISIISISISISISIISISISSLSFSMESCAGPYLDMGPITKATVAVIQFGL</sequence>
<comment type="caution">
    <text evidence="2">The sequence shown here is derived from an EMBL/GenBank/DDBJ whole genome shotgun (WGS) entry which is preliminary data.</text>
</comment>
<keyword evidence="1" id="KW-0472">Membrane</keyword>
<evidence type="ECO:0000313" key="2">
    <source>
        <dbReference type="EMBL" id="TRZ14983.1"/>
    </source>
</evidence>